<proteinExistence type="predicted"/>
<keyword evidence="2" id="KW-1185">Reference proteome</keyword>
<dbReference type="Proteomes" id="UP000828941">
    <property type="component" value="Chromosome 13"/>
</dbReference>
<gene>
    <name evidence="1" type="ORF">L6164_033892</name>
</gene>
<sequence>MLMYQKSRVKLSCKGRGLGEVHHPEYFKARSIIEEESLRFVLIGRYLQANDKHRISGDPPTCDAFSSIGQWASCFDPYGPWQSHDTV</sequence>
<dbReference type="EMBL" id="CM039438">
    <property type="protein sequence ID" value="KAI4300523.1"/>
    <property type="molecule type" value="Genomic_DNA"/>
</dbReference>
<organism evidence="1 2">
    <name type="scientific">Bauhinia variegata</name>
    <name type="common">Purple orchid tree</name>
    <name type="synonym">Phanera variegata</name>
    <dbReference type="NCBI Taxonomy" id="167791"/>
    <lineage>
        <taxon>Eukaryota</taxon>
        <taxon>Viridiplantae</taxon>
        <taxon>Streptophyta</taxon>
        <taxon>Embryophyta</taxon>
        <taxon>Tracheophyta</taxon>
        <taxon>Spermatophyta</taxon>
        <taxon>Magnoliopsida</taxon>
        <taxon>eudicotyledons</taxon>
        <taxon>Gunneridae</taxon>
        <taxon>Pentapetalae</taxon>
        <taxon>rosids</taxon>
        <taxon>fabids</taxon>
        <taxon>Fabales</taxon>
        <taxon>Fabaceae</taxon>
        <taxon>Cercidoideae</taxon>
        <taxon>Cercideae</taxon>
        <taxon>Bauhiniinae</taxon>
        <taxon>Bauhinia</taxon>
    </lineage>
</organism>
<reference evidence="1 2" key="1">
    <citation type="journal article" date="2022" name="DNA Res.">
        <title>Chromosomal-level genome assembly of the orchid tree Bauhinia variegata (Leguminosae; Cercidoideae) supports the allotetraploid origin hypothesis of Bauhinia.</title>
        <authorList>
            <person name="Zhong Y."/>
            <person name="Chen Y."/>
            <person name="Zheng D."/>
            <person name="Pang J."/>
            <person name="Liu Y."/>
            <person name="Luo S."/>
            <person name="Meng S."/>
            <person name="Qian L."/>
            <person name="Wei D."/>
            <person name="Dai S."/>
            <person name="Zhou R."/>
        </authorList>
    </citation>
    <scope>NUCLEOTIDE SEQUENCE [LARGE SCALE GENOMIC DNA]</scope>
    <source>
        <strain evidence="1">BV-YZ2020</strain>
    </source>
</reference>
<protein>
    <submittedName>
        <fullName evidence="1">Uncharacterized protein</fullName>
    </submittedName>
</protein>
<evidence type="ECO:0000313" key="2">
    <source>
        <dbReference type="Proteomes" id="UP000828941"/>
    </source>
</evidence>
<name>A0ACB9KTW6_BAUVA</name>
<evidence type="ECO:0000313" key="1">
    <source>
        <dbReference type="EMBL" id="KAI4300523.1"/>
    </source>
</evidence>
<accession>A0ACB9KTW6</accession>
<comment type="caution">
    <text evidence="1">The sequence shown here is derived from an EMBL/GenBank/DDBJ whole genome shotgun (WGS) entry which is preliminary data.</text>
</comment>